<evidence type="ECO:0000313" key="6">
    <source>
        <dbReference type="EMBL" id="RDB17258.1"/>
    </source>
</evidence>
<dbReference type="PROSITE" id="PS50238">
    <property type="entry name" value="RHOGAP"/>
    <property type="match status" value="1"/>
</dbReference>
<dbReference type="InterPro" id="IPR046985">
    <property type="entry name" value="IP5"/>
</dbReference>
<comment type="subcellular location">
    <subcellularLocation>
        <location evidence="2">Cytoplasmic vesicle</location>
        <location evidence="2">Phagosome membrane</location>
    </subcellularLocation>
    <subcellularLocation>
        <location evidence="1">Early endosome membrane</location>
    </subcellularLocation>
</comment>
<evidence type="ECO:0000256" key="1">
    <source>
        <dbReference type="ARBA" id="ARBA00004146"/>
    </source>
</evidence>
<dbReference type="InterPro" id="IPR036691">
    <property type="entry name" value="Endo/exonu/phosph_ase_sf"/>
</dbReference>
<dbReference type="InterPro" id="IPR048869">
    <property type="entry name" value="OCRL-1_2_ASH"/>
</dbReference>
<dbReference type="PANTHER" id="PTHR11200">
    <property type="entry name" value="INOSITOL 5-PHOSPHATASE"/>
    <property type="match status" value="1"/>
</dbReference>
<keyword evidence="4" id="KW-0968">Cytoplasmic vesicle</keyword>
<dbReference type="OrthoDB" id="7862313at2759"/>
<reference evidence="6" key="1">
    <citation type="submission" date="2018-04" db="EMBL/GenBank/DDBJ databases">
        <title>Whole genome sequencing of Hypsizygus marmoreus.</title>
        <authorList>
            <person name="Choi I.-G."/>
            <person name="Min B."/>
            <person name="Kim J.-G."/>
            <person name="Kim S."/>
            <person name="Oh Y.-L."/>
            <person name="Kong W.-S."/>
            <person name="Park H."/>
            <person name="Jeong J."/>
            <person name="Song E.-S."/>
        </authorList>
    </citation>
    <scope>NUCLEOTIDE SEQUENCE [LARGE SCALE GENOMIC DNA]</scope>
    <source>
        <strain evidence="6">51987-8</strain>
    </source>
</reference>
<comment type="caution">
    <text evidence="6">The sequence shown here is derived from an EMBL/GenBank/DDBJ whole genome shotgun (WGS) entry which is preliminary data.</text>
</comment>
<evidence type="ECO:0000256" key="2">
    <source>
        <dbReference type="ARBA" id="ARBA00004580"/>
    </source>
</evidence>
<dbReference type="GO" id="GO:0007165">
    <property type="term" value="P:signal transduction"/>
    <property type="evidence" value="ECO:0007669"/>
    <property type="project" value="InterPro"/>
</dbReference>
<dbReference type="InterPro" id="IPR008936">
    <property type="entry name" value="Rho_GTPase_activation_prot"/>
</dbReference>
<evidence type="ECO:0000313" key="7">
    <source>
        <dbReference type="Proteomes" id="UP000076154"/>
    </source>
</evidence>
<dbReference type="InterPro" id="IPR000198">
    <property type="entry name" value="RhoGAP_dom"/>
</dbReference>
<dbReference type="InterPro" id="IPR000300">
    <property type="entry name" value="IPPc"/>
</dbReference>
<name>A0A369J5N2_HYPMA</name>
<keyword evidence="7" id="KW-1185">Reference proteome</keyword>
<dbReference type="Pfam" id="PF22669">
    <property type="entry name" value="Exo_endo_phos2"/>
    <property type="match status" value="1"/>
</dbReference>
<dbReference type="STRING" id="39966.A0A369J5N2"/>
<dbReference type="SUPFAM" id="SSF56219">
    <property type="entry name" value="DNase I-like"/>
    <property type="match status" value="1"/>
</dbReference>
<dbReference type="SMART" id="SM00128">
    <property type="entry name" value="IPPc"/>
    <property type="match status" value="1"/>
</dbReference>
<dbReference type="GO" id="GO:0046856">
    <property type="term" value="P:phosphatidylinositol dephosphorylation"/>
    <property type="evidence" value="ECO:0007669"/>
    <property type="project" value="InterPro"/>
</dbReference>
<dbReference type="GO" id="GO:0031901">
    <property type="term" value="C:early endosome membrane"/>
    <property type="evidence" value="ECO:0007669"/>
    <property type="project" value="UniProtKB-SubCell"/>
</dbReference>
<gene>
    <name evidence="6" type="primary">Ocrl</name>
    <name evidence="6" type="ORF">Hypma_001707</name>
</gene>
<dbReference type="AlphaFoldDB" id="A0A369J5N2"/>
<dbReference type="GO" id="GO:0004439">
    <property type="term" value="F:phosphatidylinositol-4,5-bisphosphate 5-phosphatase activity"/>
    <property type="evidence" value="ECO:0007669"/>
    <property type="project" value="TreeGrafter"/>
</dbReference>
<dbReference type="InterPro" id="IPR013783">
    <property type="entry name" value="Ig-like_fold"/>
</dbReference>
<protein>
    <submittedName>
        <fullName evidence="6">Inositol polyphosphate 5-phosphatase OCRL-1</fullName>
    </submittedName>
</protein>
<dbReference type="Pfam" id="PF00620">
    <property type="entry name" value="RhoGAP"/>
    <property type="match status" value="1"/>
</dbReference>
<proteinExistence type="predicted"/>
<sequence>MDESDDAVRALLRSSEELKAVLDTLLVESYDVDSTTTFKSTQLPSDGKPEAQNTRILAVISHKDNWSLLEEGSVFVCRLRPASENGGSKELEIQRVFPITEDFSIAIAQARRGIDLSITPANNQPPSFNLTINPGKEDGSEPGAGRLTLFTHNVKELRVLLKECKELQKIYDTNEMLLASRTEARFRWLLPYTSKHDLPSTFGVIPPDLRFINQPLHARLSPASAGLPGDDVADIELIRDDWIRIQAREASRKGRRRLRIRLGTFNVNGKLPSQDLASWVSGLAPAANASTTLPPVQQVSPLSLGEISRNPFDTYESSPRSTTTTLLAGDVYVPEHVDSDPYPDLLVLGFQELDLSTEALIYSTSTVREDAWCAAVFAALGEKAIHYRKLASRQLVGMLIVVIVKNSLFPCFTHVHTSTAGAGILGVMGNKGGTAIQVTFTPPVFLEGEALSPGPTTLTFVNSHLAAFDEMYDKRNSDFQDLSRRLTFELEVLDATGLAPLLTSAYESDALFWMGGKNFKYLNYRVDLSDTDVRSILASDRWEVRFDTLLRYDQLRKAIRTKKAFVGFSEHHITHLPTYRFSHGAMTDGLGFDIKRKPAWTDRVLYMTAPTVQLQQLSYTSHPHITMSDHRPVAADFLVDVDFYDRNAHDATARKLYRAVDLLEDLSDRTSLKLERTNVDMGDIHYRRATSQTIRLQNTGKVPCAYRFIPLDLEAEIHPDWLRIEPMQAMILPDEIIYITLTAYVDNESATKLNLAAKDLEVTLILHTIMGKDHFISVTAQYQYTCFANKLSRLIRLPGPICSLASPDDLRPEDHPINAPREVMRLVNWMMSDHANVDGLFISPADESIVDTIRECLDTGEDFPFPLHEVDPKVPLAFAATLLHLLDSLIEPVVPERLHSECVQMTSRDEAFELLDAFPAPSVNVWISVTAFLHFICQGSSDSEPSQKAERIASMFAPVLLRDDVDSPLPPVSPLGKRDFLLYFIS</sequence>
<dbReference type="SMART" id="SM00324">
    <property type="entry name" value="RhoGAP"/>
    <property type="match status" value="1"/>
</dbReference>
<evidence type="ECO:0000259" key="5">
    <source>
        <dbReference type="PROSITE" id="PS50238"/>
    </source>
</evidence>
<organism evidence="6 7">
    <name type="scientific">Hypsizygus marmoreus</name>
    <name type="common">White beech mushroom</name>
    <name type="synonym">Agaricus marmoreus</name>
    <dbReference type="NCBI Taxonomy" id="39966"/>
    <lineage>
        <taxon>Eukaryota</taxon>
        <taxon>Fungi</taxon>
        <taxon>Dikarya</taxon>
        <taxon>Basidiomycota</taxon>
        <taxon>Agaricomycotina</taxon>
        <taxon>Agaricomycetes</taxon>
        <taxon>Agaricomycetidae</taxon>
        <taxon>Agaricales</taxon>
        <taxon>Tricholomatineae</taxon>
        <taxon>Lyophyllaceae</taxon>
        <taxon>Hypsizygus</taxon>
    </lineage>
</organism>
<evidence type="ECO:0000256" key="3">
    <source>
        <dbReference type="ARBA" id="ARBA00022753"/>
    </source>
</evidence>
<evidence type="ECO:0000256" key="4">
    <source>
        <dbReference type="ARBA" id="ARBA00023329"/>
    </source>
</evidence>
<dbReference type="EMBL" id="LUEZ02000113">
    <property type="protein sequence ID" value="RDB17258.1"/>
    <property type="molecule type" value="Genomic_DNA"/>
</dbReference>
<dbReference type="SUPFAM" id="SSF48350">
    <property type="entry name" value="GTPase activation domain, GAP"/>
    <property type="match status" value="1"/>
</dbReference>
<feature type="domain" description="Rho-GAP" evidence="5">
    <location>
        <begin position="805"/>
        <end position="986"/>
    </location>
</feature>
<dbReference type="Pfam" id="PF21310">
    <property type="entry name" value="OCRL-like_ASH"/>
    <property type="match status" value="1"/>
</dbReference>
<accession>A0A369J5N2</accession>
<dbReference type="InParanoid" id="A0A369J5N2"/>
<dbReference type="Proteomes" id="UP000076154">
    <property type="component" value="Unassembled WGS sequence"/>
</dbReference>
<dbReference type="Gene3D" id="1.10.555.10">
    <property type="entry name" value="Rho GTPase activation protein"/>
    <property type="match status" value="1"/>
</dbReference>
<keyword evidence="3" id="KW-0967">Endosome</keyword>
<dbReference type="Gene3D" id="3.60.10.10">
    <property type="entry name" value="Endonuclease/exonuclease/phosphatase"/>
    <property type="match status" value="1"/>
</dbReference>
<dbReference type="Gene3D" id="2.60.40.10">
    <property type="entry name" value="Immunoglobulins"/>
    <property type="match status" value="1"/>
</dbReference>
<dbReference type="PANTHER" id="PTHR11200:SF300">
    <property type="entry name" value="TYPE II INOSITOL 1,4,5-TRISPHOSPHATE 5-PHOSPHATASE"/>
    <property type="match status" value="1"/>
</dbReference>